<dbReference type="Pfam" id="PF15489">
    <property type="entry name" value="CTC1"/>
    <property type="match status" value="1"/>
</dbReference>
<keyword evidence="7" id="KW-0238">DNA-binding</keyword>
<dbReference type="GO" id="GO:0003697">
    <property type="term" value="F:single-stranded DNA binding"/>
    <property type="evidence" value="ECO:0007669"/>
    <property type="project" value="InterPro"/>
</dbReference>
<dbReference type="OrthoDB" id="2148116at2759"/>
<comment type="similarity">
    <text evidence="3">Belongs to the CTC1 family.</text>
</comment>
<dbReference type="GO" id="GO:0010833">
    <property type="term" value="P:telomere maintenance via telomere lengthening"/>
    <property type="evidence" value="ECO:0007669"/>
    <property type="project" value="TreeGrafter"/>
</dbReference>
<dbReference type="Proteomes" id="UP000193920">
    <property type="component" value="Unassembled WGS sequence"/>
</dbReference>
<evidence type="ECO:0000256" key="3">
    <source>
        <dbReference type="ARBA" id="ARBA00006332"/>
    </source>
</evidence>
<keyword evidence="6" id="KW-0779">Telomere</keyword>
<dbReference type="AlphaFoldDB" id="A0A1Y2CRI0"/>
<accession>A0A1Y2CRI0</accession>
<evidence type="ECO:0000256" key="5">
    <source>
        <dbReference type="ARBA" id="ARBA00022454"/>
    </source>
</evidence>
<dbReference type="GO" id="GO:1990879">
    <property type="term" value="C:CST complex"/>
    <property type="evidence" value="ECO:0007669"/>
    <property type="project" value="TreeGrafter"/>
</dbReference>
<protein>
    <recommendedName>
        <fullName evidence="4">CST complex subunit CTC1</fullName>
    </recommendedName>
</protein>
<keyword evidence="11" id="KW-1185">Reference proteome</keyword>
<name>A0A1Y2CRI0_9FUNG</name>
<reference evidence="10 11" key="1">
    <citation type="submission" date="2016-08" db="EMBL/GenBank/DDBJ databases">
        <title>A Parts List for Fungal Cellulosomes Revealed by Comparative Genomics.</title>
        <authorList>
            <consortium name="DOE Joint Genome Institute"/>
            <person name="Haitjema C.H."/>
            <person name="Gilmore S.P."/>
            <person name="Henske J.K."/>
            <person name="Solomon K.V."/>
            <person name="De Groot R."/>
            <person name="Kuo A."/>
            <person name="Mondo S.J."/>
            <person name="Salamov A.A."/>
            <person name="Labutti K."/>
            <person name="Zhao Z."/>
            <person name="Chiniquy J."/>
            <person name="Barry K."/>
            <person name="Brewer H.M."/>
            <person name="Purvine S.O."/>
            <person name="Wright A.T."/>
            <person name="Boxma B."/>
            <person name="Van Alen T."/>
            <person name="Hackstein J.H."/>
            <person name="Baker S.E."/>
            <person name="Grigoriev I.V."/>
            <person name="O'Malley M.A."/>
        </authorList>
    </citation>
    <scope>NUCLEOTIDE SEQUENCE [LARGE SCALE GENOMIC DNA]</scope>
    <source>
        <strain evidence="10 11">G1</strain>
    </source>
</reference>
<evidence type="ECO:0000256" key="2">
    <source>
        <dbReference type="ARBA" id="ARBA00004574"/>
    </source>
</evidence>
<keyword evidence="8" id="KW-0539">Nucleus</keyword>
<evidence type="ECO:0000313" key="11">
    <source>
        <dbReference type="Proteomes" id="UP000193920"/>
    </source>
</evidence>
<dbReference type="PANTHER" id="PTHR14865:SF2">
    <property type="entry name" value="CST COMPLEX SUBUNIT CTC1"/>
    <property type="match status" value="1"/>
</dbReference>
<dbReference type="EMBL" id="MCOG01000099">
    <property type="protein sequence ID" value="ORY49650.1"/>
    <property type="molecule type" value="Genomic_DNA"/>
</dbReference>
<dbReference type="InterPro" id="IPR029156">
    <property type="entry name" value="CTC1"/>
</dbReference>
<evidence type="ECO:0000256" key="7">
    <source>
        <dbReference type="ARBA" id="ARBA00023125"/>
    </source>
</evidence>
<dbReference type="GO" id="GO:0045740">
    <property type="term" value="P:positive regulation of DNA replication"/>
    <property type="evidence" value="ECO:0007669"/>
    <property type="project" value="TreeGrafter"/>
</dbReference>
<keyword evidence="5" id="KW-0158">Chromosome</keyword>
<evidence type="ECO:0000256" key="9">
    <source>
        <dbReference type="SAM" id="MobiDB-lite"/>
    </source>
</evidence>
<dbReference type="InterPro" id="IPR042617">
    <property type="entry name" value="CTC1-like"/>
</dbReference>
<dbReference type="GO" id="GO:0042162">
    <property type="term" value="F:telomeric DNA binding"/>
    <property type="evidence" value="ECO:0007669"/>
    <property type="project" value="TreeGrafter"/>
</dbReference>
<evidence type="ECO:0000256" key="4">
    <source>
        <dbReference type="ARBA" id="ARBA00016175"/>
    </source>
</evidence>
<evidence type="ECO:0000256" key="6">
    <source>
        <dbReference type="ARBA" id="ARBA00022895"/>
    </source>
</evidence>
<sequence>MNLTYYKIELLKDLIAKLEKKGCNQKEERKKVQYLTSIEHNKKHIIIGFIEIKMDNNNRPVFCFNDNTASIQCQLLNFNECWLSNILYTDSWNLIQYDTNAYYLEINSFFNLMENINLMEYFEINFQENFKSFINRSYVKVPIISREKQEKLFTDFKNIIFPMIKDNILSNSKSSSIQNKINIISYVRSKSSLQKLVKSNNVTLFFFIIEVIIEPFETQYCINENYISAFIIFQTSEIDNILINYHKLQVKKTYIFQNLLIKLLKQNTDIYKNIFQFVTKTSSFEEFLVLNKDTIKINENRKKKTTTLNLNTDIIDLTKDDSFITQIINNNYAIYEIDNRFLLNLSHYPLDINFCSLRPGTELLLHNVHVYYFEYLNDNVKIWFIACKHSSIEIKEFSKDLTQDTLENSFLYKKDVSLYNSIDIIYKTFIMNWLKHYIYPVTYLNFSSKFDCITDQIMIHSGYKPYHRQDYLNEILFHEDFCDLAFQRYFLPTHLLDVKSILNNERILEFVMNKVHLLNQGYESFEFSQEELDLSDGWIIGFFDTSSTGKFRIYDKNCFIYLHLVDLEVSDDYQFSFSLNDFKQLILIKKFKVMVNFICNEQEGFFFTPPYSSSSELSTQNNIDVDQKNPVASKQFLLSNYFCSNYTLPSNDYIPNNDTLLNHFKIYLLVSVKDFYFLNRNQNLLFNSSSSNTVNSFKKELSLLNDTSYKNKISITRTSSSISQYINSIKFNFKKYPIPLDKSNDNNILIFKVLHKSPVRVGKHDKSIDLVSKLYEKKNIIMIEKPILDEINLFIYKKEYNNNNSFYHGNAAAIKTFNKLSEDEQYQSFLFLIQHPIIIFEPSIPKNYRRLLIKILLNVRNILNGNFGIDVTSSRKEIVSFIGIIVDIHTNFTDETFKTNLDCLESRLFLKNIGLGNQNTILNVEVRDLYGPDIINVFININKIEYPFGLHIGYLIRFDKLRFKIRDTQCIHYEPSVYCDTLPNTRITCFTSHSQNINCLLNSKYVPLTNDHKKFLPLLSSQKFNSLLFQNLKRKYIIDLYNISNPFCTYFMFVGELEDIYELYFVHKCRICQSIIYDGRCSNQIQHQLINNFNYNRNDTSTFTRKRKKNDGDDNDDNDDSRNNFTSNNTSLHNNNISKPCECCEYGVIEAKLKYNLSKEYKDKRWNETFETVDNKTVYGKIKNLLKKQFNIFIYEIK</sequence>
<evidence type="ECO:0000256" key="8">
    <source>
        <dbReference type="ARBA" id="ARBA00023242"/>
    </source>
</evidence>
<comment type="caution">
    <text evidence="10">The sequence shown here is derived from an EMBL/GenBank/DDBJ whole genome shotgun (WGS) entry which is preliminary data.</text>
</comment>
<gene>
    <name evidence="10" type="ORF">LY90DRAFT_649037</name>
</gene>
<proteinExistence type="inferred from homology"/>
<evidence type="ECO:0000256" key="1">
    <source>
        <dbReference type="ARBA" id="ARBA00004123"/>
    </source>
</evidence>
<feature type="region of interest" description="Disordered" evidence="9">
    <location>
        <begin position="1104"/>
        <end position="1131"/>
    </location>
</feature>
<dbReference type="STRING" id="1754190.A0A1Y2CRI0"/>
<evidence type="ECO:0000313" key="10">
    <source>
        <dbReference type="EMBL" id="ORY49650.1"/>
    </source>
</evidence>
<dbReference type="PANTHER" id="PTHR14865">
    <property type="entry name" value="CST COMPLEX SUBUNIT CTC1"/>
    <property type="match status" value="1"/>
</dbReference>
<comment type="subcellular location">
    <subcellularLocation>
        <location evidence="2">Chromosome</location>
        <location evidence="2">Telomere</location>
    </subcellularLocation>
    <subcellularLocation>
        <location evidence="1">Nucleus</location>
    </subcellularLocation>
</comment>
<organism evidence="10 11">
    <name type="scientific">Neocallimastix californiae</name>
    <dbReference type="NCBI Taxonomy" id="1754190"/>
    <lineage>
        <taxon>Eukaryota</taxon>
        <taxon>Fungi</taxon>
        <taxon>Fungi incertae sedis</taxon>
        <taxon>Chytridiomycota</taxon>
        <taxon>Chytridiomycota incertae sedis</taxon>
        <taxon>Neocallimastigomycetes</taxon>
        <taxon>Neocallimastigales</taxon>
        <taxon>Neocallimastigaceae</taxon>
        <taxon>Neocallimastix</taxon>
    </lineage>
</organism>